<dbReference type="Proteomes" id="UP001295740">
    <property type="component" value="Unassembled WGS sequence"/>
</dbReference>
<comment type="caution">
    <text evidence="2">The sequence shown here is derived from an EMBL/GenBank/DDBJ whole genome shotgun (WGS) entry which is preliminary data.</text>
</comment>
<protein>
    <submittedName>
        <fullName evidence="2">Uu.00g101090.m01.CDS01</fullName>
    </submittedName>
</protein>
<organism evidence="2 3">
    <name type="scientific">Anthostomella pinea</name>
    <dbReference type="NCBI Taxonomy" id="933095"/>
    <lineage>
        <taxon>Eukaryota</taxon>
        <taxon>Fungi</taxon>
        <taxon>Dikarya</taxon>
        <taxon>Ascomycota</taxon>
        <taxon>Pezizomycotina</taxon>
        <taxon>Sordariomycetes</taxon>
        <taxon>Xylariomycetidae</taxon>
        <taxon>Xylariales</taxon>
        <taxon>Xylariaceae</taxon>
        <taxon>Anthostomella</taxon>
    </lineage>
</organism>
<dbReference type="EMBL" id="CAUWAG010000004">
    <property type="protein sequence ID" value="CAJ2502715.1"/>
    <property type="molecule type" value="Genomic_DNA"/>
</dbReference>
<keyword evidence="3" id="KW-1185">Reference proteome</keyword>
<gene>
    <name evidence="2" type="ORF">KHLLAP_LOCUS3183</name>
</gene>
<dbReference type="GO" id="GO:0005634">
    <property type="term" value="C:nucleus"/>
    <property type="evidence" value="ECO:0007669"/>
    <property type="project" value="TreeGrafter"/>
</dbReference>
<dbReference type="AlphaFoldDB" id="A0AAI8VD56"/>
<dbReference type="PROSITE" id="PS50280">
    <property type="entry name" value="SET"/>
    <property type="match status" value="1"/>
</dbReference>
<dbReference type="GO" id="GO:0016279">
    <property type="term" value="F:protein-lysine N-methyltransferase activity"/>
    <property type="evidence" value="ECO:0007669"/>
    <property type="project" value="TreeGrafter"/>
</dbReference>
<proteinExistence type="predicted"/>
<dbReference type="PANTHER" id="PTHR13271:SF76">
    <property type="entry name" value="SET DOMAIN-CONTAINING PROTEIN 8"/>
    <property type="match status" value="1"/>
</dbReference>
<name>A0AAI8VD56_9PEZI</name>
<dbReference type="InterPro" id="IPR001214">
    <property type="entry name" value="SET_dom"/>
</dbReference>
<dbReference type="Gene3D" id="3.90.1410.10">
    <property type="entry name" value="set domain protein methyltransferase, domain 1"/>
    <property type="match status" value="1"/>
</dbReference>
<dbReference type="CDD" id="cd10527">
    <property type="entry name" value="SET_LSMT"/>
    <property type="match status" value="1"/>
</dbReference>
<sequence>MRRGEFPVDALPAWCLLNDVTFVDVKVADIEGRGLGLVAERDLVNEEDHYEVPTLLAIPKELVLSAEGVEEYAKENKDFRQLLDAAGHQSTRGDILLFLLTQLVRSSPDYTGGQGAMTPWTQYFSLLPTQVPVPTMWSESELSHLRGTSLESAVSAKFAVLTKEFDAIREKTSEILYWDEILAVDGAVTVRDWVLLDALYRSRSLDLPKSGESMVPCLDLVNHSSSATAYFEENSKDEVVLLLKKGCGVPQSSEITISYGQDKSAAEMLFSYGFIDTNSPAKSIVLPLEPMDDDPLAKAKLHAFGKPPVLEIKDDDSGVPQWSAPFVYLMCLNEEDGLEFKILQATDGSRRLSMFWQETDITDEPYAIPELIGSHELAQIFKLRAVTVILEVVQQQLQELSPGEERSDAIPGLARAEVLQAASHLRAVESDLLKRALQVLDEQRTQLLADDSVLAYLGSMEATNSDQIVPEASNGNEDLS</sequence>
<reference evidence="2" key="1">
    <citation type="submission" date="2023-10" db="EMBL/GenBank/DDBJ databases">
        <authorList>
            <person name="Hackl T."/>
        </authorList>
    </citation>
    <scope>NUCLEOTIDE SEQUENCE</scope>
</reference>
<evidence type="ECO:0000259" key="1">
    <source>
        <dbReference type="PROSITE" id="PS50280"/>
    </source>
</evidence>
<feature type="domain" description="SET" evidence="1">
    <location>
        <begin position="23"/>
        <end position="260"/>
    </location>
</feature>
<dbReference type="SUPFAM" id="SSF82199">
    <property type="entry name" value="SET domain"/>
    <property type="match status" value="1"/>
</dbReference>
<accession>A0AAI8VD56</accession>
<evidence type="ECO:0000313" key="2">
    <source>
        <dbReference type="EMBL" id="CAJ2502715.1"/>
    </source>
</evidence>
<dbReference type="InterPro" id="IPR050600">
    <property type="entry name" value="SETD3_SETD6_MTase"/>
</dbReference>
<evidence type="ECO:0000313" key="3">
    <source>
        <dbReference type="Proteomes" id="UP001295740"/>
    </source>
</evidence>
<dbReference type="InterPro" id="IPR046341">
    <property type="entry name" value="SET_dom_sf"/>
</dbReference>
<dbReference type="PANTHER" id="PTHR13271">
    <property type="entry name" value="UNCHARACTERIZED PUTATIVE METHYLTRANSFERASE"/>
    <property type="match status" value="1"/>
</dbReference>